<evidence type="ECO:0000256" key="1">
    <source>
        <dbReference type="ARBA" id="ARBA00023015"/>
    </source>
</evidence>
<reference evidence="5 6" key="1">
    <citation type="submission" date="2019-11" db="EMBL/GenBank/DDBJ databases">
        <authorList>
            <person name="Dong K."/>
        </authorList>
    </citation>
    <scope>NUCLEOTIDE SEQUENCE [LARGE SCALE GENOMIC DNA]</scope>
    <source>
        <strain evidence="5 6">NBRC 111993</strain>
    </source>
</reference>
<evidence type="ECO:0000256" key="2">
    <source>
        <dbReference type="ARBA" id="ARBA00023125"/>
    </source>
</evidence>
<dbReference type="Proteomes" id="UP000478183">
    <property type="component" value="Unassembled WGS sequence"/>
</dbReference>
<sequence length="155" mass="17384">MEDRTKMALTALRQILRSTEENSKTVMRETGLTPSQLVFMHLLEEAGEQTAGFIASRMGITQATATVLIHKLEALGVVRRRKGEQDRRQSWLSLTERGRALLAIAPDGSHARFHEQFSALEGWEQLMLISALERIATMLSNPNETVEISAEHSEI</sequence>
<dbReference type="GO" id="GO:0003700">
    <property type="term" value="F:DNA-binding transcription factor activity"/>
    <property type="evidence" value="ECO:0007669"/>
    <property type="project" value="InterPro"/>
</dbReference>
<keyword evidence="6" id="KW-1185">Reference proteome</keyword>
<dbReference type="Pfam" id="PF01047">
    <property type="entry name" value="MarR"/>
    <property type="match status" value="1"/>
</dbReference>
<evidence type="ECO:0000256" key="3">
    <source>
        <dbReference type="ARBA" id="ARBA00023163"/>
    </source>
</evidence>
<keyword evidence="3" id="KW-0804">Transcription</keyword>
<dbReference type="InterPro" id="IPR000835">
    <property type="entry name" value="HTH_MarR-typ"/>
</dbReference>
<dbReference type="SUPFAM" id="SSF46785">
    <property type="entry name" value="Winged helix' DNA-binding domain"/>
    <property type="match status" value="1"/>
</dbReference>
<dbReference type="PROSITE" id="PS50995">
    <property type="entry name" value="HTH_MARR_2"/>
    <property type="match status" value="1"/>
</dbReference>
<dbReference type="PANTHER" id="PTHR42756:SF1">
    <property type="entry name" value="TRANSCRIPTIONAL REPRESSOR OF EMRAB OPERON"/>
    <property type="match status" value="1"/>
</dbReference>
<dbReference type="EMBL" id="WMIE01000011">
    <property type="protein sequence ID" value="MTH79127.1"/>
    <property type="molecule type" value="Genomic_DNA"/>
</dbReference>
<keyword evidence="1" id="KW-0805">Transcription regulation</keyword>
<dbReference type="OrthoDB" id="8447118at2"/>
<evidence type="ECO:0000259" key="4">
    <source>
        <dbReference type="PROSITE" id="PS50995"/>
    </source>
</evidence>
<comment type="caution">
    <text evidence="5">The sequence shown here is derived from an EMBL/GenBank/DDBJ whole genome shotgun (WGS) entry which is preliminary data.</text>
</comment>
<keyword evidence="2" id="KW-0238">DNA-binding</keyword>
<dbReference type="InterPro" id="IPR011991">
    <property type="entry name" value="ArsR-like_HTH"/>
</dbReference>
<dbReference type="PANTHER" id="PTHR42756">
    <property type="entry name" value="TRANSCRIPTIONAL REGULATOR, MARR"/>
    <property type="match status" value="1"/>
</dbReference>
<dbReference type="Gene3D" id="1.10.10.10">
    <property type="entry name" value="Winged helix-like DNA-binding domain superfamily/Winged helix DNA-binding domain"/>
    <property type="match status" value="1"/>
</dbReference>
<dbReference type="AlphaFoldDB" id="A0A6L6JEW4"/>
<accession>A0A6L6JEW4</accession>
<proteinExistence type="predicted"/>
<dbReference type="SMART" id="SM00347">
    <property type="entry name" value="HTH_MARR"/>
    <property type="match status" value="1"/>
</dbReference>
<dbReference type="GO" id="GO:0003677">
    <property type="term" value="F:DNA binding"/>
    <property type="evidence" value="ECO:0007669"/>
    <property type="project" value="UniProtKB-KW"/>
</dbReference>
<evidence type="ECO:0000313" key="5">
    <source>
        <dbReference type="EMBL" id="MTH79127.1"/>
    </source>
</evidence>
<name>A0A6L6JEW4_9RHOB</name>
<dbReference type="InterPro" id="IPR036388">
    <property type="entry name" value="WH-like_DNA-bd_sf"/>
</dbReference>
<dbReference type="CDD" id="cd00090">
    <property type="entry name" value="HTH_ARSR"/>
    <property type="match status" value="1"/>
</dbReference>
<protein>
    <submittedName>
        <fullName evidence="5">MarR family transcriptional regulator</fullName>
    </submittedName>
</protein>
<dbReference type="InterPro" id="IPR036390">
    <property type="entry name" value="WH_DNA-bd_sf"/>
</dbReference>
<dbReference type="PRINTS" id="PR00598">
    <property type="entry name" value="HTHMARR"/>
</dbReference>
<feature type="domain" description="HTH marR-type" evidence="4">
    <location>
        <begin position="5"/>
        <end position="137"/>
    </location>
</feature>
<gene>
    <name evidence="5" type="ORF">GL286_15470</name>
</gene>
<organism evidence="5 6">
    <name type="scientific">Paracoccus aestuariivivens</name>
    <dbReference type="NCBI Taxonomy" id="1820333"/>
    <lineage>
        <taxon>Bacteria</taxon>
        <taxon>Pseudomonadati</taxon>
        <taxon>Pseudomonadota</taxon>
        <taxon>Alphaproteobacteria</taxon>
        <taxon>Rhodobacterales</taxon>
        <taxon>Paracoccaceae</taxon>
        <taxon>Paracoccus</taxon>
    </lineage>
</organism>
<evidence type="ECO:0000313" key="6">
    <source>
        <dbReference type="Proteomes" id="UP000478183"/>
    </source>
</evidence>